<protein>
    <submittedName>
        <fullName evidence="1">Predicted protein</fullName>
    </submittedName>
</protein>
<accession>F2E4B5</accession>
<sequence>MGIRVRRLSLFLAMNEASLEMDGTGRTSNGAGAPSLLCKRKKKEAGGEREKLCLDYLLAKDSELRARMHVPARVPAEWSSSHRSLFRC</sequence>
<name>F2E4B5_HORVV</name>
<dbReference type="EMBL" id="AK370989">
    <property type="protein sequence ID" value="BAK02187.1"/>
    <property type="molecule type" value="mRNA"/>
</dbReference>
<reference evidence="1" key="1">
    <citation type="journal article" date="2011" name="Plant Physiol.">
        <title>Comprehensive sequence analysis of 24,783 barley full-length cDNAs derived from 12 clone libraries.</title>
        <authorList>
            <person name="Matsumoto T."/>
            <person name="Tanaka T."/>
            <person name="Sakai H."/>
            <person name="Amano N."/>
            <person name="Kanamori H."/>
            <person name="Kurita K."/>
            <person name="Kikuta A."/>
            <person name="Kamiya K."/>
            <person name="Yamamoto M."/>
            <person name="Ikawa H."/>
            <person name="Fujii N."/>
            <person name="Hori K."/>
            <person name="Itoh T."/>
            <person name="Sato K."/>
        </authorList>
    </citation>
    <scope>NUCLEOTIDE SEQUENCE</scope>
    <source>
        <tissue evidence="1">Shoot and root</tissue>
    </source>
</reference>
<organism evidence="1">
    <name type="scientific">Hordeum vulgare subsp. vulgare</name>
    <name type="common">Domesticated barley</name>
    <dbReference type="NCBI Taxonomy" id="112509"/>
    <lineage>
        <taxon>Eukaryota</taxon>
        <taxon>Viridiplantae</taxon>
        <taxon>Streptophyta</taxon>
        <taxon>Embryophyta</taxon>
        <taxon>Tracheophyta</taxon>
        <taxon>Spermatophyta</taxon>
        <taxon>Magnoliopsida</taxon>
        <taxon>Liliopsida</taxon>
        <taxon>Poales</taxon>
        <taxon>Poaceae</taxon>
        <taxon>BOP clade</taxon>
        <taxon>Pooideae</taxon>
        <taxon>Triticodae</taxon>
        <taxon>Triticeae</taxon>
        <taxon>Hordeinae</taxon>
        <taxon>Hordeum</taxon>
    </lineage>
</organism>
<dbReference type="AlphaFoldDB" id="F2E4B5"/>
<proteinExistence type="evidence at transcript level"/>
<evidence type="ECO:0000313" key="1">
    <source>
        <dbReference type="EMBL" id="BAK02187.1"/>
    </source>
</evidence>